<dbReference type="GO" id="GO:0006364">
    <property type="term" value="P:rRNA processing"/>
    <property type="evidence" value="ECO:0007669"/>
    <property type="project" value="UniProtKB-KW"/>
</dbReference>
<evidence type="ECO:0000256" key="1">
    <source>
        <dbReference type="ARBA" id="ARBA00004123"/>
    </source>
</evidence>
<name>A0A0H5RD79_9EUKA</name>
<dbReference type="PANTHER" id="PTHR31633:SF1">
    <property type="entry name" value="H_ACA RIBONUCLEOPROTEIN COMPLEX NON-CORE SUBUNIT NAF1"/>
    <property type="match status" value="1"/>
</dbReference>
<dbReference type="Pfam" id="PF04410">
    <property type="entry name" value="Gar1"/>
    <property type="match status" value="1"/>
</dbReference>
<feature type="non-terminal residue" evidence="10">
    <location>
        <position position="1"/>
    </location>
</feature>
<reference evidence="10" key="1">
    <citation type="submission" date="2015-04" db="EMBL/GenBank/DDBJ databases">
        <title>The genome sequence of the plant pathogenic Rhizarian Plasmodiophora brassicae reveals insights in its biotrophic life cycle and the origin of chitin synthesis.</title>
        <authorList>
            <person name="Schwelm A."/>
            <person name="Fogelqvist J."/>
            <person name="Knaust A."/>
            <person name="Julke S."/>
            <person name="Lilja T."/>
            <person name="Dhandapani V."/>
            <person name="Bonilla-Rosso G."/>
            <person name="Karlsson M."/>
            <person name="Shevchenko A."/>
            <person name="Choi S.R."/>
            <person name="Kim H.G."/>
            <person name="Park J.Y."/>
            <person name="Lim Y.P."/>
            <person name="Ludwig-Muller J."/>
            <person name="Dixelius C."/>
        </authorList>
    </citation>
    <scope>NUCLEOTIDE SEQUENCE</scope>
    <source>
        <tissue evidence="10">Potato root galls</tissue>
    </source>
</reference>
<dbReference type="GO" id="GO:0001522">
    <property type="term" value="P:pseudouridine synthesis"/>
    <property type="evidence" value="ECO:0007669"/>
    <property type="project" value="InterPro"/>
</dbReference>
<evidence type="ECO:0000256" key="5">
    <source>
        <dbReference type="ARBA" id="ARBA00022552"/>
    </source>
</evidence>
<feature type="compositionally biased region" description="Basic residues" evidence="9">
    <location>
        <begin position="423"/>
        <end position="434"/>
    </location>
</feature>
<dbReference type="PANTHER" id="PTHR31633">
    <property type="entry name" value="H/ACA RIBONUCLEOPROTEIN COMPLEX NON-CORE SUBUNIT NAF1"/>
    <property type="match status" value="1"/>
</dbReference>
<dbReference type="InterPro" id="IPR038664">
    <property type="entry name" value="Gar1/Naf1_Cbf5-bd_sf"/>
</dbReference>
<proteinExistence type="inferred from homology"/>
<dbReference type="GO" id="GO:0003723">
    <property type="term" value="F:RNA binding"/>
    <property type="evidence" value="ECO:0007669"/>
    <property type="project" value="UniProtKB-KW"/>
</dbReference>
<comment type="similarity">
    <text evidence="2">Belongs to the NAF1 family.</text>
</comment>
<feature type="compositionally biased region" description="Basic and acidic residues" evidence="9">
    <location>
        <begin position="395"/>
        <end position="410"/>
    </location>
</feature>
<evidence type="ECO:0000256" key="2">
    <source>
        <dbReference type="ARBA" id="ARBA00009801"/>
    </source>
</evidence>
<protein>
    <recommendedName>
        <fullName evidence="3">H/ACA ribonucleoprotein complex non-core subunit NAF1</fullName>
    </recommendedName>
</protein>
<dbReference type="Gene3D" id="2.40.10.230">
    <property type="entry name" value="Probable tRNA pseudouridine synthase domain"/>
    <property type="match status" value="1"/>
</dbReference>
<keyword evidence="5" id="KW-0698">rRNA processing</keyword>
<sequence>QISALSQSWIWKLPRFQYFKLFGVMALSAANIPETEQCSLVPGRISSSESHIANEDTGDLGFAEVSCHETGDDAADVVCSSSIGVDTNNDDATGDRAADGVCVDAHIITDIQTIISSATGGCEGTASAPIGAGDTICDVIEYDGQALLFHDHAVDVAIAPRIDSEHEPVNFLESAQDVIHGDESGSATNTMEDDRSDMLLEPIQETILICSDDMSAEAATDANASAMLAEFEVDSDPCLDEDSESDLSDDDAEEVIDRADLDRFIADSFKVVDEIPRTLNEMDPALIEIPDRLSLVVPPDAKIHAAGTIMSHVEGTMVIKALKGVGVIDIGGAVILSDRTPLGWIDDIIGPVEEPFYLVRLRDDHGIPPEIIIPSTIVFAVSELYQLLEQSNLDRKGTDASHLNDEENPKIVEYSDDEEERNAKKKPEKAKKHKSSGDGPSRRCEQMAAPSISTNFARMPLDNRRIQDARGYAHVPPPRQPLYYRPHSSPSDLSHPQMPPQGYSNGSEYPPFYNDDFRR</sequence>
<keyword evidence="4" id="KW-0690">Ribosome biogenesis</keyword>
<dbReference type="GO" id="GO:0000493">
    <property type="term" value="P:box H/ACA snoRNP assembly"/>
    <property type="evidence" value="ECO:0007669"/>
    <property type="project" value="InterPro"/>
</dbReference>
<comment type="subcellular location">
    <subcellularLocation>
        <location evidence="1">Nucleus</location>
    </subcellularLocation>
</comment>
<dbReference type="InterPro" id="IPR009000">
    <property type="entry name" value="Transl_B-barrel_sf"/>
</dbReference>
<evidence type="ECO:0000256" key="6">
    <source>
        <dbReference type="ARBA" id="ARBA00022553"/>
    </source>
</evidence>
<dbReference type="GO" id="GO:0005634">
    <property type="term" value="C:nucleus"/>
    <property type="evidence" value="ECO:0007669"/>
    <property type="project" value="UniProtKB-SubCell"/>
</dbReference>
<dbReference type="EMBL" id="HACM01011259">
    <property type="protein sequence ID" value="CRZ11701.1"/>
    <property type="molecule type" value="Transcribed_RNA"/>
</dbReference>
<evidence type="ECO:0000256" key="7">
    <source>
        <dbReference type="ARBA" id="ARBA00022884"/>
    </source>
</evidence>
<keyword evidence="7" id="KW-0694">RNA-binding</keyword>
<accession>A0A0H5RD79</accession>
<evidence type="ECO:0000256" key="8">
    <source>
        <dbReference type="ARBA" id="ARBA00023242"/>
    </source>
</evidence>
<dbReference type="AlphaFoldDB" id="A0A0H5RD79"/>
<dbReference type="GO" id="GO:0005732">
    <property type="term" value="C:sno(s)RNA-containing ribonucleoprotein complex"/>
    <property type="evidence" value="ECO:0007669"/>
    <property type="project" value="InterPro"/>
</dbReference>
<evidence type="ECO:0000256" key="3">
    <source>
        <dbReference type="ARBA" id="ARBA00021438"/>
    </source>
</evidence>
<organism evidence="10">
    <name type="scientific">Spongospora subterranea</name>
    <dbReference type="NCBI Taxonomy" id="70186"/>
    <lineage>
        <taxon>Eukaryota</taxon>
        <taxon>Sar</taxon>
        <taxon>Rhizaria</taxon>
        <taxon>Endomyxa</taxon>
        <taxon>Phytomyxea</taxon>
        <taxon>Plasmodiophorida</taxon>
        <taxon>Plasmodiophoridae</taxon>
        <taxon>Spongospora</taxon>
    </lineage>
</organism>
<evidence type="ECO:0000256" key="9">
    <source>
        <dbReference type="SAM" id="MobiDB-lite"/>
    </source>
</evidence>
<dbReference type="InterPro" id="IPR007504">
    <property type="entry name" value="H/ACA_rnp_Gar1/Naf1"/>
</dbReference>
<keyword evidence="8" id="KW-0539">Nucleus</keyword>
<dbReference type="InterPro" id="IPR040309">
    <property type="entry name" value="Naf1"/>
</dbReference>
<dbReference type="SUPFAM" id="SSF50447">
    <property type="entry name" value="Translation proteins"/>
    <property type="match status" value="1"/>
</dbReference>
<feature type="region of interest" description="Disordered" evidence="9">
    <location>
        <begin position="395"/>
        <end position="519"/>
    </location>
</feature>
<evidence type="ECO:0000313" key="10">
    <source>
        <dbReference type="EMBL" id="CRZ11701.1"/>
    </source>
</evidence>
<keyword evidence="6" id="KW-0597">Phosphoprotein</keyword>
<evidence type="ECO:0000256" key="4">
    <source>
        <dbReference type="ARBA" id="ARBA00022517"/>
    </source>
</evidence>